<dbReference type="InterPro" id="IPR036291">
    <property type="entry name" value="NAD(P)-bd_dom_sf"/>
</dbReference>
<dbReference type="Pfam" id="PF00106">
    <property type="entry name" value="adh_short"/>
    <property type="match status" value="1"/>
</dbReference>
<comment type="similarity">
    <text evidence="1">Belongs to the short-chain dehydrogenases/reductases (SDR) family.</text>
</comment>
<evidence type="ECO:0000256" key="2">
    <source>
        <dbReference type="ARBA" id="ARBA00023002"/>
    </source>
</evidence>
<dbReference type="InterPro" id="IPR002347">
    <property type="entry name" value="SDR_fam"/>
</dbReference>
<keyword evidence="2" id="KW-0560">Oxidoreductase</keyword>
<gene>
    <name evidence="3" type="ORF">B7463_g3263</name>
</gene>
<dbReference type="Proteomes" id="UP000258309">
    <property type="component" value="Unassembled WGS sequence"/>
</dbReference>
<sequence>MSDLQLLFTQALYTDVTKTIHREPYPVVLPSRPELSQAGRAVLITGGGTGVGYAIARAFVRAAADTVPIIGRRPDVLATASSHLEQEAKASGTNTKILTRTCDVVRLAEVEELWTDLAAQGIAVDVLVANAAKFTATKPILELGADEVWAQVEVNAKAPLYFTEKFYLQQGEKQKFLVNVSTQAIHMTSHPELIAQNIPPEKMQVISFHPGLIYGDGWKSMGLPPDPFDNGKILCINCSFTVAVNADNLYLVDLDELCGGFAVWATAKEAAFLHGRFVWASWDVEELSTGKIRKRIDEDPYYLRASIVGLNGALRA</sequence>
<dbReference type="PRINTS" id="PR00081">
    <property type="entry name" value="GDHRDH"/>
</dbReference>
<evidence type="ECO:0000313" key="4">
    <source>
        <dbReference type="Proteomes" id="UP000258309"/>
    </source>
</evidence>
<accession>A0A3E2HI13</accession>
<feature type="non-terminal residue" evidence="3">
    <location>
        <position position="1"/>
    </location>
</feature>
<comment type="caution">
    <text evidence="3">The sequence shown here is derived from an EMBL/GenBank/DDBJ whole genome shotgun (WGS) entry which is preliminary data.</text>
</comment>
<organism evidence="3 4">
    <name type="scientific">Scytalidium lignicola</name>
    <name type="common">Hyphomycete</name>
    <dbReference type="NCBI Taxonomy" id="5539"/>
    <lineage>
        <taxon>Eukaryota</taxon>
        <taxon>Fungi</taxon>
        <taxon>Dikarya</taxon>
        <taxon>Ascomycota</taxon>
        <taxon>Pezizomycotina</taxon>
        <taxon>Leotiomycetes</taxon>
        <taxon>Leotiomycetes incertae sedis</taxon>
        <taxon>Scytalidium</taxon>
    </lineage>
</organism>
<dbReference type="OMA" id="NHYSERF"/>
<reference evidence="3 4" key="1">
    <citation type="submission" date="2018-05" db="EMBL/GenBank/DDBJ databases">
        <title>Draft genome sequence of Scytalidium lignicola DSM 105466, a ubiquitous saprotrophic fungus.</title>
        <authorList>
            <person name="Buettner E."/>
            <person name="Gebauer A.M."/>
            <person name="Hofrichter M."/>
            <person name="Liers C."/>
            <person name="Kellner H."/>
        </authorList>
    </citation>
    <scope>NUCLEOTIDE SEQUENCE [LARGE SCALE GENOMIC DNA]</scope>
    <source>
        <strain evidence="3 4">DSM 105466</strain>
    </source>
</reference>
<dbReference type="AlphaFoldDB" id="A0A3E2HI13"/>
<evidence type="ECO:0000256" key="1">
    <source>
        <dbReference type="ARBA" id="ARBA00006484"/>
    </source>
</evidence>
<dbReference type="STRING" id="5539.A0A3E2HI13"/>
<dbReference type="SUPFAM" id="SSF51735">
    <property type="entry name" value="NAD(P)-binding Rossmann-fold domains"/>
    <property type="match status" value="1"/>
</dbReference>
<dbReference type="PANTHER" id="PTHR42901">
    <property type="entry name" value="ALCOHOL DEHYDROGENASE"/>
    <property type="match status" value="1"/>
</dbReference>
<dbReference type="Gene3D" id="3.40.50.720">
    <property type="entry name" value="NAD(P)-binding Rossmann-like Domain"/>
    <property type="match status" value="1"/>
</dbReference>
<name>A0A3E2HI13_SCYLI</name>
<dbReference type="GO" id="GO:0016491">
    <property type="term" value="F:oxidoreductase activity"/>
    <property type="evidence" value="ECO:0007669"/>
    <property type="project" value="UniProtKB-KW"/>
</dbReference>
<protein>
    <recommendedName>
        <fullName evidence="5">NAD(P)-binding protein</fullName>
    </recommendedName>
</protein>
<dbReference type="OrthoDB" id="1933717at2759"/>
<dbReference type="EMBL" id="NCSJ02000042">
    <property type="protein sequence ID" value="RFU33068.1"/>
    <property type="molecule type" value="Genomic_DNA"/>
</dbReference>
<evidence type="ECO:0000313" key="3">
    <source>
        <dbReference type="EMBL" id="RFU33068.1"/>
    </source>
</evidence>
<dbReference type="PANTHER" id="PTHR42901:SF1">
    <property type="entry name" value="ALCOHOL DEHYDROGENASE"/>
    <property type="match status" value="1"/>
</dbReference>
<evidence type="ECO:0008006" key="5">
    <source>
        <dbReference type="Google" id="ProtNLM"/>
    </source>
</evidence>
<proteinExistence type="inferred from homology"/>
<keyword evidence="4" id="KW-1185">Reference proteome</keyword>
<feature type="non-terminal residue" evidence="3">
    <location>
        <position position="316"/>
    </location>
</feature>